<proteinExistence type="predicted"/>
<dbReference type="Proteomes" id="UP000030710">
    <property type="component" value="Unassembled WGS sequence"/>
</dbReference>
<sequence>MGRVLTVPTQPTVSYILRRSRGRRILGHLSANIHRSCSCPIHVRVRVHRRSTQFALRFRPQHDTNTSLRCLAHFAVNENAVFFSFVFEQYNKAVELPPVELLVPVLVSTLTPVSRLTVAVLVFSNLAQSTDSDVTDSSSYQTVTPSFNDHSSIGKFGIIVVFILLTESSTDEINEHVRFNSS</sequence>
<dbReference type="HOGENOM" id="CLU_1478884_0_0_2"/>
<accession>U1N1T3</accession>
<reference evidence="1 2" key="1">
    <citation type="journal article" date="2013" name="PLoS ONE">
        <title>Assembly-driven community genomics of a hypersaline microbial ecosystem.</title>
        <authorList>
            <person name="Podell S."/>
            <person name="Ugalde J.A."/>
            <person name="Narasingarao P."/>
            <person name="Banfield J.F."/>
            <person name="Heidelberg K.B."/>
            <person name="Allen E.E."/>
        </authorList>
    </citation>
    <scope>NUCLEOTIDE SEQUENCE [LARGE SCALE GENOMIC DNA]</scope>
    <source>
        <strain evidence="2">J07HQW2</strain>
    </source>
</reference>
<dbReference type="EMBL" id="KE356561">
    <property type="protein sequence ID" value="ERG96819.1"/>
    <property type="molecule type" value="Genomic_DNA"/>
</dbReference>
<gene>
    <name evidence="1" type="ORF">J07HQW2_03303</name>
</gene>
<evidence type="ECO:0000313" key="1">
    <source>
        <dbReference type="EMBL" id="ERG96819.1"/>
    </source>
</evidence>
<protein>
    <submittedName>
        <fullName evidence="1">Uncharacterized protein</fullName>
    </submittedName>
</protein>
<dbReference type="AlphaFoldDB" id="U1N1T3"/>
<dbReference type="STRING" id="1238425.J07HQW2_03303"/>
<evidence type="ECO:0000313" key="2">
    <source>
        <dbReference type="Proteomes" id="UP000030710"/>
    </source>
</evidence>
<organism evidence="1 2">
    <name type="scientific">Haloquadratum walsbyi J07HQW2</name>
    <dbReference type="NCBI Taxonomy" id="1238425"/>
    <lineage>
        <taxon>Archaea</taxon>
        <taxon>Methanobacteriati</taxon>
        <taxon>Methanobacteriota</taxon>
        <taxon>Stenosarchaea group</taxon>
        <taxon>Halobacteria</taxon>
        <taxon>Halobacteriales</taxon>
        <taxon>Haloferacaceae</taxon>
        <taxon>Haloquadratum</taxon>
    </lineage>
</organism>
<name>U1N1T3_9EURY</name>